<sequence length="1097" mass="109262">MQIRLTVLGPRGGHAEPTAGGCDVLVTAPPGTTLSAVAGALAAAAASAGAAPAAPSGDAVAVYAGAQRLDAGRQVLGLPPLVDGAVVSLYGPTAPWGHGLVPGGARARLHVVAGPDAGGVHLLRGERVRLGRSAEADVPLDDPDVSRLHCTITVSETGAVTVADLASTNGTTVDGTAVHDRPVPLPPGATLRLGESAVRLWAGGADGGTADGALPTLPDGEGRLRVAAGAPGPDRTGSPAPAAHPAAGTVGGLGTADLLRAPAAPPGPPGGPGAAATPYVPGAERIPEEIEHDRADHPFPAGGGTHGAGFVRPRGGAERSAERRGRGGLGAWARRLAGARPEEEPAPARDGSGPPVPGAPEDHRWPDPSQILLTALGPGPRLWERGTGHPDALTVRLGTVRGAGGAVAPVTVELRRTGSLGLAGPRRRLLPLARSVLAQLAALHGPGALELVLIAPGRAPGGARDGSGGHDGDWSWLGWLPHLRPAHGQDCRLLLAYDREQAAARVEELLGRLEDAAPGPGAVRGPLTVAVVDGDPGCAELRGAVSRLAAYGPAAGVHLLCLAETPAASPTSPLADTLDAAASASPAFRSCGTVGLLSGAVATAVRVVARGTDPAVAPVATVDGVSAAWAERLARALAPLRESDAGGVPSAARAVPLPGSSRLLEELGLARATPAALLARWADDPAGRADGAAPGAGGPLGGPGGPRAGAVLGAGTRGPVTADLAADHGPLLVQGPAGSGKTELLRSLAASLAAGERPDRLSLVLVDGDGDGLRACGDLPHASTYLAAGDPVRMREFAQALSGELKRRAELLGDLPYEVYAEREAQARHRAAAGQATRVVAQRRAAGGAEASRLPGRSPQRAQVPGPGPVPGGPVDERPGRQGRYGTDRGTLALRARGEGPAGTGVPGDAAGTGVPGDAAGTGAPGLLPRLVVLVDDFDTLVDPALGNPGRPAAGSVVRALEAVARDGARLGVHLIAATGRPDRTERTVAGQDAPLRIRLGGEDGPAAEAAPPGRGALHRPDGSVTVFQTGRVSGRIPRTATLRPTVVPLDWARAGDPPARRPVRELGNGPTDLALLASAIERAAREAGAPGPEPLL</sequence>
<evidence type="ECO:0000259" key="8">
    <source>
        <dbReference type="PROSITE" id="PS50901"/>
    </source>
</evidence>
<evidence type="ECO:0000256" key="5">
    <source>
        <dbReference type="SAM" id="MobiDB-lite"/>
    </source>
</evidence>
<name>A0ABW4PMA8_9ACTN</name>
<evidence type="ECO:0000259" key="7">
    <source>
        <dbReference type="PROSITE" id="PS50837"/>
    </source>
</evidence>
<feature type="domain" description="NACHT" evidence="7">
    <location>
        <begin position="729"/>
        <end position="765"/>
    </location>
</feature>
<evidence type="ECO:0000256" key="1">
    <source>
        <dbReference type="ARBA" id="ARBA00022553"/>
    </source>
</evidence>
<proteinExistence type="predicted"/>
<dbReference type="SMART" id="SM00382">
    <property type="entry name" value="AAA"/>
    <property type="match status" value="1"/>
</dbReference>
<protein>
    <submittedName>
        <fullName evidence="9">FtsK/SpoIIIE domain-containing protein</fullName>
    </submittedName>
</protein>
<feature type="compositionally biased region" description="Low complexity" evidence="5">
    <location>
        <begin position="1005"/>
        <end position="1016"/>
    </location>
</feature>
<dbReference type="InterPro" id="IPR002543">
    <property type="entry name" value="FtsK_dom"/>
</dbReference>
<feature type="region of interest" description="Disordered" evidence="5">
    <location>
        <begin position="689"/>
        <end position="709"/>
    </location>
</feature>
<feature type="binding site" evidence="4">
    <location>
        <begin position="735"/>
        <end position="742"/>
    </location>
    <ligand>
        <name>ATP</name>
        <dbReference type="ChEBI" id="CHEBI:30616"/>
    </ligand>
</feature>
<dbReference type="PROSITE" id="PS50006">
    <property type="entry name" value="FHA_DOMAIN"/>
    <property type="match status" value="1"/>
</dbReference>
<feature type="region of interest" description="Disordered" evidence="5">
    <location>
        <begin position="294"/>
        <end position="368"/>
    </location>
</feature>
<dbReference type="InterPro" id="IPR027417">
    <property type="entry name" value="P-loop_NTPase"/>
</dbReference>
<evidence type="ECO:0000313" key="10">
    <source>
        <dbReference type="Proteomes" id="UP001597365"/>
    </source>
</evidence>
<dbReference type="SMART" id="SM00240">
    <property type="entry name" value="FHA"/>
    <property type="match status" value="1"/>
</dbReference>
<feature type="domain" description="FtsK" evidence="8">
    <location>
        <begin position="717"/>
        <end position="1009"/>
    </location>
</feature>
<dbReference type="PANTHER" id="PTHR22683">
    <property type="entry name" value="SPORULATION PROTEIN RELATED"/>
    <property type="match status" value="1"/>
</dbReference>
<dbReference type="InterPro" id="IPR000253">
    <property type="entry name" value="FHA_dom"/>
</dbReference>
<dbReference type="Pfam" id="PF00498">
    <property type="entry name" value="FHA"/>
    <property type="match status" value="1"/>
</dbReference>
<dbReference type="Proteomes" id="UP001597365">
    <property type="component" value="Unassembled WGS sequence"/>
</dbReference>
<dbReference type="SUPFAM" id="SSF52540">
    <property type="entry name" value="P-loop containing nucleoside triphosphate hydrolases"/>
    <property type="match status" value="1"/>
</dbReference>
<dbReference type="Pfam" id="PF01580">
    <property type="entry name" value="FtsK_SpoIIIE"/>
    <property type="match status" value="1"/>
</dbReference>
<keyword evidence="1" id="KW-0597">Phosphoprotein</keyword>
<evidence type="ECO:0000259" key="6">
    <source>
        <dbReference type="PROSITE" id="PS50006"/>
    </source>
</evidence>
<keyword evidence="10" id="KW-1185">Reference proteome</keyword>
<keyword evidence="3 4" id="KW-0067">ATP-binding</keyword>
<dbReference type="Gene3D" id="2.60.200.20">
    <property type="match status" value="1"/>
</dbReference>
<organism evidence="9 10">
    <name type="scientific">Streptomyces desertarenae</name>
    <dbReference type="NCBI Taxonomy" id="2666184"/>
    <lineage>
        <taxon>Bacteria</taxon>
        <taxon>Bacillati</taxon>
        <taxon>Actinomycetota</taxon>
        <taxon>Actinomycetes</taxon>
        <taxon>Kitasatosporales</taxon>
        <taxon>Streptomycetaceae</taxon>
        <taxon>Streptomyces</taxon>
    </lineage>
</organism>
<dbReference type="PROSITE" id="PS50837">
    <property type="entry name" value="NACHT"/>
    <property type="match status" value="1"/>
</dbReference>
<evidence type="ECO:0000256" key="3">
    <source>
        <dbReference type="ARBA" id="ARBA00022840"/>
    </source>
</evidence>
<feature type="compositionally biased region" description="Gly residues" evidence="5">
    <location>
        <begin position="694"/>
        <end position="707"/>
    </location>
</feature>
<comment type="caution">
    <text evidence="9">The sequence shown here is derived from an EMBL/GenBank/DDBJ whole genome shotgun (WGS) entry which is preliminary data.</text>
</comment>
<dbReference type="PROSITE" id="PS50901">
    <property type="entry name" value="FTSK"/>
    <property type="match status" value="1"/>
</dbReference>
<feature type="region of interest" description="Disordered" evidence="5">
    <location>
        <begin position="208"/>
        <end position="280"/>
    </location>
</feature>
<dbReference type="InterPro" id="IPR050206">
    <property type="entry name" value="FtsK/SpoIIIE/SftA"/>
</dbReference>
<dbReference type="InterPro" id="IPR007111">
    <property type="entry name" value="NACHT_NTPase"/>
</dbReference>
<evidence type="ECO:0000256" key="2">
    <source>
        <dbReference type="ARBA" id="ARBA00022741"/>
    </source>
</evidence>
<evidence type="ECO:0000256" key="4">
    <source>
        <dbReference type="PROSITE-ProRule" id="PRU00289"/>
    </source>
</evidence>
<keyword evidence="2 4" id="KW-0547">Nucleotide-binding</keyword>
<dbReference type="SUPFAM" id="SSF49879">
    <property type="entry name" value="SMAD/FHA domain"/>
    <property type="match status" value="1"/>
</dbReference>
<reference evidence="10" key="1">
    <citation type="journal article" date="2019" name="Int. J. Syst. Evol. Microbiol.">
        <title>The Global Catalogue of Microorganisms (GCM) 10K type strain sequencing project: providing services to taxonomists for standard genome sequencing and annotation.</title>
        <authorList>
            <consortium name="The Broad Institute Genomics Platform"/>
            <consortium name="The Broad Institute Genome Sequencing Center for Infectious Disease"/>
            <person name="Wu L."/>
            <person name="Ma J."/>
        </authorList>
    </citation>
    <scope>NUCLEOTIDE SEQUENCE [LARGE SCALE GENOMIC DNA]</scope>
    <source>
        <strain evidence="10">CGMCC 4.7455</strain>
    </source>
</reference>
<feature type="region of interest" description="Disordered" evidence="5">
    <location>
        <begin position="999"/>
        <end position="1018"/>
    </location>
</feature>
<dbReference type="InterPro" id="IPR003593">
    <property type="entry name" value="AAA+_ATPase"/>
</dbReference>
<feature type="domain" description="FHA" evidence="6">
    <location>
        <begin position="128"/>
        <end position="178"/>
    </location>
</feature>
<feature type="compositionally biased region" description="Low complexity" evidence="5">
    <location>
        <begin position="832"/>
        <end position="851"/>
    </location>
</feature>
<evidence type="ECO:0000313" key="9">
    <source>
        <dbReference type="EMBL" id="MFD1831854.1"/>
    </source>
</evidence>
<dbReference type="EMBL" id="JBHUFU010000011">
    <property type="protein sequence ID" value="MFD1831854.1"/>
    <property type="molecule type" value="Genomic_DNA"/>
</dbReference>
<dbReference type="PANTHER" id="PTHR22683:SF1">
    <property type="entry name" value="TYPE VII SECRETION SYSTEM PROTEIN ESSC"/>
    <property type="match status" value="1"/>
</dbReference>
<dbReference type="RefSeq" id="WP_380902237.1">
    <property type="nucleotide sequence ID" value="NZ_JBHUFU010000011.1"/>
</dbReference>
<accession>A0ABW4PMA8</accession>
<dbReference type="InterPro" id="IPR008984">
    <property type="entry name" value="SMAD_FHA_dom_sf"/>
</dbReference>
<dbReference type="Gene3D" id="3.40.50.300">
    <property type="entry name" value="P-loop containing nucleotide triphosphate hydrolases"/>
    <property type="match status" value="2"/>
</dbReference>
<feature type="compositionally biased region" description="Basic and acidic residues" evidence="5">
    <location>
        <begin position="315"/>
        <end position="325"/>
    </location>
</feature>
<dbReference type="CDD" id="cd00060">
    <property type="entry name" value="FHA"/>
    <property type="match status" value="1"/>
</dbReference>
<gene>
    <name evidence="9" type="ORF">ACFSJS_19715</name>
</gene>
<feature type="region of interest" description="Disordered" evidence="5">
    <location>
        <begin position="831"/>
        <end position="915"/>
    </location>
</feature>